<sequence>MKALSRLQNLNLTDCCSLRSLPELPPSMIHLCATNCTSLEKLFNAKAVFSLNLVSISFENCKMLDVESFSEYVHQPMMGVAIRDILGGMLQYISSSHSHGYPESNGHVFYPGSEVPSWFKYQTQGNSVTVNLVDESCNHLVGFVLCCVVHHGPHRTEYSPTRPVRSAKRHPGISCQFGSRYVKQIAKMSSWSSDHVCIWFGEVGYHHRFPDTNVTFNFKSELYDCWEFIDGMLLYNPRQWEVIRCGVFPVYASEILDAFQNVDPDLQFFFDRYHNGCPYYIDQRVFTLDQVKTRVVHKIEEQQKELSLRTFCGISKNIRKRKRGIWESHPSSDRKLVKPWLLQNMEEQQNELSLCAFCGIWKTEEEKEREFWLQEIWPGECCPFSDICSGNTELNVFDESDFDIDKDYVFDESDFDFDKDYVFDESDFDFDFDKAWAISRDVVDRRSLS</sequence>
<reference evidence="4 5" key="1">
    <citation type="journal article" date="2023" name="Plants (Basel)">
        <title>Bridging the Gap: Combining Genomics and Transcriptomics Approaches to Understand Stylosanthes scabra, an Orphan Legume from the Brazilian Caatinga.</title>
        <authorList>
            <person name="Ferreira-Neto J.R.C."/>
            <person name="da Silva M.D."/>
            <person name="Binneck E."/>
            <person name="de Melo N.F."/>
            <person name="da Silva R.H."/>
            <person name="de Melo A.L.T.M."/>
            <person name="Pandolfi V."/>
            <person name="Bustamante F.O."/>
            <person name="Brasileiro-Vidal A.C."/>
            <person name="Benko-Iseppon A.M."/>
        </authorList>
    </citation>
    <scope>NUCLEOTIDE SEQUENCE [LARGE SCALE GENOMIC DNA]</scope>
    <source>
        <tissue evidence="4">Leaves</tissue>
    </source>
</reference>
<evidence type="ECO:0000256" key="2">
    <source>
        <dbReference type="ARBA" id="ARBA00022737"/>
    </source>
</evidence>
<dbReference type="Proteomes" id="UP001341840">
    <property type="component" value="Unassembled WGS sequence"/>
</dbReference>
<organism evidence="4 5">
    <name type="scientific">Stylosanthes scabra</name>
    <dbReference type="NCBI Taxonomy" id="79078"/>
    <lineage>
        <taxon>Eukaryota</taxon>
        <taxon>Viridiplantae</taxon>
        <taxon>Streptophyta</taxon>
        <taxon>Embryophyta</taxon>
        <taxon>Tracheophyta</taxon>
        <taxon>Spermatophyta</taxon>
        <taxon>Magnoliopsida</taxon>
        <taxon>eudicotyledons</taxon>
        <taxon>Gunneridae</taxon>
        <taxon>Pentapetalae</taxon>
        <taxon>rosids</taxon>
        <taxon>fabids</taxon>
        <taxon>Fabales</taxon>
        <taxon>Fabaceae</taxon>
        <taxon>Papilionoideae</taxon>
        <taxon>50 kb inversion clade</taxon>
        <taxon>dalbergioids sensu lato</taxon>
        <taxon>Dalbergieae</taxon>
        <taxon>Pterocarpus clade</taxon>
        <taxon>Stylosanthes</taxon>
    </lineage>
</organism>
<evidence type="ECO:0000256" key="1">
    <source>
        <dbReference type="ARBA" id="ARBA00022614"/>
    </source>
</evidence>
<name>A0ABU6W7K7_9FABA</name>
<dbReference type="InterPro" id="IPR045344">
    <property type="entry name" value="C-JID"/>
</dbReference>
<evidence type="ECO:0000313" key="5">
    <source>
        <dbReference type="Proteomes" id="UP001341840"/>
    </source>
</evidence>
<evidence type="ECO:0000313" key="4">
    <source>
        <dbReference type="EMBL" id="MED6180958.1"/>
    </source>
</evidence>
<keyword evidence="5" id="KW-1185">Reference proteome</keyword>
<evidence type="ECO:0000259" key="3">
    <source>
        <dbReference type="Pfam" id="PF20160"/>
    </source>
</evidence>
<protein>
    <recommendedName>
        <fullName evidence="3">C-JID domain-containing protein</fullName>
    </recommendedName>
</protein>
<accession>A0ABU6W7K7</accession>
<dbReference type="Pfam" id="PF20160">
    <property type="entry name" value="C-JID"/>
    <property type="match status" value="1"/>
</dbReference>
<feature type="domain" description="C-JID" evidence="3">
    <location>
        <begin position="111"/>
        <end position="245"/>
    </location>
</feature>
<comment type="caution">
    <text evidence="4">The sequence shown here is derived from an EMBL/GenBank/DDBJ whole genome shotgun (WGS) entry which is preliminary data.</text>
</comment>
<proteinExistence type="predicted"/>
<dbReference type="EMBL" id="JASCZI010181283">
    <property type="protein sequence ID" value="MED6180958.1"/>
    <property type="molecule type" value="Genomic_DNA"/>
</dbReference>
<keyword evidence="2" id="KW-0677">Repeat</keyword>
<gene>
    <name evidence="4" type="ORF">PIB30_014937</name>
</gene>
<keyword evidence="1" id="KW-0433">Leucine-rich repeat</keyword>